<keyword evidence="4" id="KW-0378">Hydrolase</keyword>
<dbReference type="InterPro" id="IPR000933">
    <property type="entry name" value="Glyco_hydro_29"/>
</dbReference>
<sequence>MNHRVCAIRKYVSLLVEALPVACLAIGYCLCLSVSHAAEVTNYVKVNFNGNVSGSQYTLAAGERDLTNSFRVSGTPSVTSGIATVNGSANDSSGFYFNADSFGSLPNVDWLAEVVYQPTVPASQQPGTFNHLVDVEGDLFLRYSAYNQSNKLFEYGFYDGAEHQQQLSAPSLDSFEHWALAWDSSADRLSVYRDGSLLGSQSGSNFATPSPNVGFGFFARTGFFDRSVEGLLDAVSFSTYSGDLVPWEDFQLLGDPSESSAIELVADTTTGQLRMVNVSEEVVQLNGYEVTSESGALMPSRWTTLESQAIGVDNNSSAGWQAGGYADENTLLEGVLLGNTSLQPGDSLWLGYALNTEGLADLELRYRIAGVSGLQAGKVTYDSTLTFVAGDYNNDGLVDLADYTVWRDQLGSAYSIPNDNTPDSVSFDDYQTWKANFSSQASASALDSVSVPEPHSTWLWTLSLIGLATVSTQRTWRGLLLFGVALLAFGSANAQDPPTPYGATPTARQLAWHEQEYYAFLHFGPNTFTDEEWGWSQSTPDVFNPTSLDTDQWARSLKQAGMTAMILTAKHHDGMALWDTTTTEYRIGNSTWATTRTNAGLETDVVRMAAESAKAYGLKFGVYLSPWDMHRDPSVSKANLVGTPYDEPQNFGDANGSDYNDYYAAQLTELVTMTLSDGSPIELSEVWLDGASGSTTVQTFDWSRYRDIIRQHQPNAVMWGHQGVDARWVGNEEGYSPTTNWHTIDRTQDGARYSGSQLETGIRNGDYWTPAEADARLRDGWFYHEDESPKSTAALMEMYLNTVGRSVNLLLDVPPGPDGKLADSDISRLLEFQETREALLDRNLIDNNTSVTASHVRGESAASFGGELAIDGDTSTYWAMDDGQTTGSLEIDLGSPRLVDGFVAKEFIALGQRIGGYTIEAQVNGTYQTVVAGTSLGYQRIHMLDQPLETSRIRLMITQADATPLLSEFEILGESLVGFTGDVNYDGVLNYDDWLIYIQWAGADLTEYTAAEAFARGDFNGDFHNDLADFDLFVTAYDQWHGTGAFEAMLSLAVPESSSIYPLIAGVLLGMAVSPGIRFGGSNHD</sequence>
<keyword evidence="5" id="KW-0326">Glycosidase</keyword>
<dbReference type="InterPro" id="IPR008979">
    <property type="entry name" value="Galactose-bd-like_sf"/>
</dbReference>
<comment type="similarity">
    <text evidence="1">Belongs to the glycosyl hydrolase 29 family.</text>
</comment>
<dbReference type="InterPro" id="IPR017853">
    <property type="entry name" value="GH"/>
</dbReference>
<dbReference type="Gene3D" id="2.60.120.200">
    <property type="match status" value="1"/>
</dbReference>
<dbReference type="EMBL" id="CP036278">
    <property type="protein sequence ID" value="QDU57031.1"/>
    <property type="molecule type" value="Genomic_DNA"/>
</dbReference>
<dbReference type="PROSITE" id="PS50022">
    <property type="entry name" value="FA58C_3"/>
    <property type="match status" value="1"/>
</dbReference>
<name>A0A518AQN4_9BACT</name>
<dbReference type="InterPro" id="IPR000421">
    <property type="entry name" value="FA58C"/>
</dbReference>
<keyword evidence="3" id="KW-0732">Signal</keyword>
<dbReference type="SUPFAM" id="SSF49899">
    <property type="entry name" value="Concanavalin A-like lectins/glucanases"/>
    <property type="match status" value="1"/>
</dbReference>
<gene>
    <name evidence="7" type="ORF">Pan181_32450</name>
</gene>
<dbReference type="Gene3D" id="2.60.120.260">
    <property type="entry name" value="Galactose-binding domain-like"/>
    <property type="match status" value="1"/>
</dbReference>
<proteinExistence type="inferred from homology"/>
<evidence type="ECO:0000256" key="1">
    <source>
        <dbReference type="ARBA" id="ARBA00007951"/>
    </source>
</evidence>
<dbReference type="EC" id="3.2.1.51" evidence="2"/>
<dbReference type="PANTHER" id="PTHR10030:SF37">
    <property type="entry name" value="ALPHA-L-FUCOSIDASE-RELATED"/>
    <property type="match status" value="1"/>
</dbReference>
<dbReference type="InterPro" id="IPR018247">
    <property type="entry name" value="EF_Hand_1_Ca_BS"/>
</dbReference>
<dbReference type="GO" id="GO:0004560">
    <property type="term" value="F:alpha-L-fucosidase activity"/>
    <property type="evidence" value="ECO:0007669"/>
    <property type="project" value="InterPro"/>
</dbReference>
<organism evidence="7 8">
    <name type="scientific">Aeoliella mucimassa</name>
    <dbReference type="NCBI Taxonomy" id="2527972"/>
    <lineage>
        <taxon>Bacteria</taxon>
        <taxon>Pseudomonadati</taxon>
        <taxon>Planctomycetota</taxon>
        <taxon>Planctomycetia</taxon>
        <taxon>Pirellulales</taxon>
        <taxon>Lacipirellulaceae</taxon>
        <taxon>Aeoliella</taxon>
    </lineage>
</organism>
<reference evidence="7 8" key="1">
    <citation type="submission" date="2019-02" db="EMBL/GenBank/DDBJ databases">
        <title>Deep-cultivation of Planctomycetes and their phenomic and genomic characterization uncovers novel biology.</title>
        <authorList>
            <person name="Wiegand S."/>
            <person name="Jogler M."/>
            <person name="Boedeker C."/>
            <person name="Pinto D."/>
            <person name="Vollmers J."/>
            <person name="Rivas-Marin E."/>
            <person name="Kohn T."/>
            <person name="Peeters S.H."/>
            <person name="Heuer A."/>
            <person name="Rast P."/>
            <person name="Oberbeckmann S."/>
            <person name="Bunk B."/>
            <person name="Jeske O."/>
            <person name="Meyerdierks A."/>
            <person name="Storesund J.E."/>
            <person name="Kallscheuer N."/>
            <person name="Luecker S."/>
            <person name="Lage O.M."/>
            <person name="Pohl T."/>
            <person name="Merkel B.J."/>
            <person name="Hornburger P."/>
            <person name="Mueller R.-W."/>
            <person name="Bruemmer F."/>
            <person name="Labrenz M."/>
            <person name="Spormann A.M."/>
            <person name="Op den Camp H."/>
            <person name="Overmann J."/>
            <person name="Amann R."/>
            <person name="Jetten M.S.M."/>
            <person name="Mascher T."/>
            <person name="Medema M.H."/>
            <person name="Devos D.P."/>
            <person name="Kaster A.-K."/>
            <person name="Ovreas L."/>
            <person name="Rohde M."/>
            <person name="Galperin M.Y."/>
            <person name="Jogler C."/>
        </authorList>
    </citation>
    <scope>NUCLEOTIDE SEQUENCE [LARGE SCALE GENOMIC DNA]</scope>
    <source>
        <strain evidence="7 8">Pan181</strain>
    </source>
</reference>
<dbReference type="KEGG" id="amuc:Pan181_32450"/>
<dbReference type="AlphaFoldDB" id="A0A518AQN4"/>
<evidence type="ECO:0000256" key="2">
    <source>
        <dbReference type="ARBA" id="ARBA00012662"/>
    </source>
</evidence>
<dbReference type="SUPFAM" id="SSF49785">
    <property type="entry name" value="Galactose-binding domain-like"/>
    <property type="match status" value="1"/>
</dbReference>
<evidence type="ECO:0000313" key="7">
    <source>
        <dbReference type="EMBL" id="QDU57031.1"/>
    </source>
</evidence>
<dbReference type="PANTHER" id="PTHR10030">
    <property type="entry name" value="ALPHA-L-FUCOSIDASE"/>
    <property type="match status" value="1"/>
</dbReference>
<dbReference type="GO" id="GO:0006004">
    <property type="term" value="P:fucose metabolic process"/>
    <property type="evidence" value="ECO:0007669"/>
    <property type="project" value="TreeGrafter"/>
</dbReference>
<dbReference type="InterPro" id="IPR057739">
    <property type="entry name" value="Glyco_hydro_29_N"/>
</dbReference>
<evidence type="ECO:0000256" key="5">
    <source>
        <dbReference type="ARBA" id="ARBA00023295"/>
    </source>
</evidence>
<dbReference type="Pfam" id="PF01120">
    <property type="entry name" value="Alpha_L_fucos"/>
    <property type="match status" value="1"/>
</dbReference>
<evidence type="ECO:0000259" key="6">
    <source>
        <dbReference type="PROSITE" id="PS50022"/>
    </source>
</evidence>
<dbReference type="Gene3D" id="3.20.20.80">
    <property type="entry name" value="Glycosidases"/>
    <property type="match status" value="1"/>
</dbReference>
<dbReference type="PROSITE" id="PS00018">
    <property type="entry name" value="EF_HAND_1"/>
    <property type="match status" value="1"/>
</dbReference>
<protein>
    <recommendedName>
        <fullName evidence="2">alpha-L-fucosidase</fullName>
        <ecNumber evidence="2">3.2.1.51</ecNumber>
    </recommendedName>
</protein>
<evidence type="ECO:0000313" key="8">
    <source>
        <dbReference type="Proteomes" id="UP000315750"/>
    </source>
</evidence>
<dbReference type="GO" id="GO:0005764">
    <property type="term" value="C:lysosome"/>
    <property type="evidence" value="ECO:0007669"/>
    <property type="project" value="TreeGrafter"/>
</dbReference>
<dbReference type="Pfam" id="PF00754">
    <property type="entry name" value="F5_F8_type_C"/>
    <property type="match status" value="1"/>
</dbReference>
<keyword evidence="8" id="KW-1185">Reference proteome</keyword>
<dbReference type="SMART" id="SM00812">
    <property type="entry name" value="Alpha_L_fucos"/>
    <property type="match status" value="1"/>
</dbReference>
<dbReference type="SUPFAM" id="SSF51445">
    <property type="entry name" value="(Trans)glycosidases"/>
    <property type="match status" value="1"/>
</dbReference>
<dbReference type="Proteomes" id="UP000315750">
    <property type="component" value="Chromosome"/>
</dbReference>
<evidence type="ECO:0000256" key="4">
    <source>
        <dbReference type="ARBA" id="ARBA00022801"/>
    </source>
</evidence>
<dbReference type="RefSeq" id="WP_197528397.1">
    <property type="nucleotide sequence ID" value="NZ_CP036278.1"/>
</dbReference>
<dbReference type="InterPro" id="IPR013320">
    <property type="entry name" value="ConA-like_dom_sf"/>
</dbReference>
<accession>A0A518AQN4</accession>
<feature type="domain" description="F5/8 type C" evidence="6">
    <location>
        <begin position="832"/>
        <end position="974"/>
    </location>
</feature>
<evidence type="ECO:0000256" key="3">
    <source>
        <dbReference type="ARBA" id="ARBA00022729"/>
    </source>
</evidence>
<dbReference type="GO" id="GO:0016139">
    <property type="term" value="P:glycoside catabolic process"/>
    <property type="evidence" value="ECO:0007669"/>
    <property type="project" value="TreeGrafter"/>
</dbReference>